<keyword evidence="11 15" id="KW-0807">Transducer</keyword>
<evidence type="ECO:0000256" key="12">
    <source>
        <dbReference type="ARBA" id="ARBA00023242"/>
    </source>
</evidence>
<feature type="compositionally biased region" description="Basic and acidic residues" evidence="18">
    <location>
        <begin position="992"/>
        <end position="1006"/>
    </location>
</feature>
<evidence type="ECO:0000256" key="16">
    <source>
        <dbReference type="PIRSR" id="PIRSR000956-1"/>
    </source>
</evidence>
<evidence type="ECO:0000256" key="9">
    <source>
        <dbReference type="ARBA" id="ARBA00023098"/>
    </source>
</evidence>
<evidence type="ECO:0000256" key="17">
    <source>
        <dbReference type="PIRSR" id="PIRSR000956-2"/>
    </source>
</evidence>
<dbReference type="InterPro" id="IPR001711">
    <property type="entry name" value="PLipase_C_Pinositol-sp_Y"/>
</dbReference>
<keyword evidence="22" id="KW-1185">Reference proteome</keyword>
<evidence type="ECO:0000256" key="14">
    <source>
        <dbReference type="ARBA" id="ARBA00023726"/>
    </source>
</evidence>
<evidence type="ECO:0000256" key="7">
    <source>
        <dbReference type="ARBA" id="ARBA00022837"/>
    </source>
</evidence>
<dbReference type="Ensembl" id="ENSTRUT00000059127.1">
    <property type="protein sequence ID" value="ENSTRUP00000059645.1"/>
    <property type="gene ID" value="ENSTRUG00000008014.3"/>
</dbReference>
<keyword evidence="6 15" id="KW-0378">Hydrolase</keyword>
<keyword evidence="10" id="KW-0472">Membrane</keyword>
<keyword evidence="7 17" id="KW-0106">Calcium</keyword>
<evidence type="ECO:0000256" key="18">
    <source>
        <dbReference type="SAM" id="MobiDB-lite"/>
    </source>
</evidence>
<dbReference type="SMART" id="SM00148">
    <property type="entry name" value="PLCXc"/>
    <property type="match status" value="1"/>
</dbReference>
<evidence type="ECO:0000259" key="19">
    <source>
        <dbReference type="PROSITE" id="PS50004"/>
    </source>
</evidence>
<dbReference type="Pfam" id="PF08703">
    <property type="entry name" value="PLC-beta_C"/>
    <property type="match status" value="1"/>
</dbReference>
<dbReference type="Gene3D" id="1.20.1230.10">
    <property type="entry name" value="Phospholipase C beta, distal C-terminal domain"/>
    <property type="match status" value="1"/>
</dbReference>
<feature type="binding site" evidence="17">
    <location>
        <position position="325"/>
    </location>
    <ligand>
        <name>Ca(2+)</name>
        <dbReference type="ChEBI" id="CHEBI:29108"/>
    </ligand>
</feature>
<feature type="active site" evidence="16">
    <location>
        <position position="340"/>
    </location>
</feature>
<evidence type="ECO:0000256" key="1">
    <source>
        <dbReference type="ARBA" id="ARBA00004123"/>
    </source>
</evidence>
<dbReference type="GO" id="GO:0016020">
    <property type="term" value="C:membrane"/>
    <property type="evidence" value="ECO:0007669"/>
    <property type="project" value="UniProtKB-SubCell"/>
</dbReference>
<accession>A0A674MF13</accession>
<dbReference type="SUPFAM" id="SSF47473">
    <property type="entry name" value="EF-hand"/>
    <property type="match status" value="1"/>
</dbReference>
<dbReference type="SUPFAM" id="SSF50729">
    <property type="entry name" value="PH domain-like"/>
    <property type="match status" value="1"/>
</dbReference>
<dbReference type="InterPro" id="IPR014815">
    <property type="entry name" value="PLC-beta_C"/>
</dbReference>
<keyword evidence="5" id="KW-0597">Phosphoprotein</keyword>
<keyword evidence="12" id="KW-0539">Nucleus</keyword>
<dbReference type="Pfam" id="PF09279">
    <property type="entry name" value="EF-hand_like"/>
    <property type="match status" value="1"/>
</dbReference>
<feature type="region of interest" description="Disordered" evidence="18">
    <location>
        <begin position="428"/>
        <end position="457"/>
    </location>
</feature>
<evidence type="ECO:0000313" key="21">
    <source>
        <dbReference type="Ensembl" id="ENSTRUP00000059645.1"/>
    </source>
</evidence>
<dbReference type="GO" id="GO:0005737">
    <property type="term" value="C:cytoplasm"/>
    <property type="evidence" value="ECO:0007669"/>
    <property type="project" value="UniProtKB-SubCell"/>
</dbReference>
<gene>
    <name evidence="21" type="primary">plcb1l</name>
</gene>
<dbReference type="InterPro" id="IPR015359">
    <property type="entry name" value="PLC_EF-hand-like"/>
</dbReference>
<dbReference type="Pfam" id="PF17787">
    <property type="entry name" value="PH_14"/>
    <property type="match status" value="1"/>
</dbReference>
<feature type="domain" description="PI-PLC Y-box" evidence="20">
    <location>
        <begin position="526"/>
        <end position="639"/>
    </location>
</feature>
<evidence type="ECO:0000256" key="4">
    <source>
        <dbReference type="ARBA" id="ARBA00022490"/>
    </source>
</evidence>
<dbReference type="PRINTS" id="PR00390">
    <property type="entry name" value="PHPHLIPASEC"/>
</dbReference>
<reference evidence="21" key="2">
    <citation type="submission" date="2025-08" db="UniProtKB">
        <authorList>
            <consortium name="Ensembl"/>
        </authorList>
    </citation>
    <scope>IDENTIFICATION</scope>
</reference>
<evidence type="ECO:0000259" key="20">
    <source>
        <dbReference type="PROSITE" id="PS50008"/>
    </source>
</evidence>
<feature type="region of interest" description="Disordered" evidence="18">
    <location>
        <begin position="492"/>
        <end position="515"/>
    </location>
</feature>
<dbReference type="Proteomes" id="UP000005226">
    <property type="component" value="Chromosome 16"/>
</dbReference>
<keyword evidence="4" id="KW-0963">Cytoplasm</keyword>
<keyword evidence="17" id="KW-0479">Metal-binding</keyword>
<evidence type="ECO:0000256" key="2">
    <source>
        <dbReference type="ARBA" id="ARBA00004370"/>
    </source>
</evidence>
<dbReference type="PANTHER" id="PTHR10336:SF12">
    <property type="entry name" value="1-PHOSPHATIDYLINOSITOL 4,5-BISPHOSPHATE PHOSPHODIESTERASE BETA-1"/>
    <property type="match status" value="1"/>
</dbReference>
<comment type="catalytic activity">
    <reaction evidence="13">
        <text>a 1,2-diacyl-sn-glycero-3-phospho-(1D-myo-inositol-4,5-bisphosphate) + H2O = 1D-myo-inositol 1,4,5-trisphosphate + a 1,2-diacyl-sn-glycerol + H(+)</text>
        <dbReference type="Rhea" id="RHEA:33179"/>
        <dbReference type="ChEBI" id="CHEBI:15377"/>
        <dbReference type="ChEBI" id="CHEBI:15378"/>
        <dbReference type="ChEBI" id="CHEBI:17815"/>
        <dbReference type="ChEBI" id="CHEBI:58456"/>
        <dbReference type="ChEBI" id="CHEBI:203600"/>
        <dbReference type="EC" id="3.1.4.11"/>
    </reaction>
    <physiologicalReaction direction="left-to-right" evidence="13">
        <dbReference type="Rhea" id="RHEA:33180"/>
    </physiologicalReaction>
</comment>
<feature type="binding site" evidence="17">
    <location>
        <position position="323"/>
    </location>
    <ligand>
        <name>Ca(2+)</name>
        <dbReference type="ChEBI" id="CHEBI:29108"/>
    </ligand>
</feature>
<feature type="region of interest" description="Disordered" evidence="18">
    <location>
        <begin position="988"/>
        <end position="1009"/>
    </location>
</feature>
<dbReference type="SUPFAM" id="SSF51695">
    <property type="entry name" value="PLC-like phosphodiesterases"/>
    <property type="match status" value="1"/>
</dbReference>
<evidence type="ECO:0000256" key="10">
    <source>
        <dbReference type="ARBA" id="ARBA00023136"/>
    </source>
</evidence>
<dbReference type="SUPFAM" id="SSF49562">
    <property type="entry name" value="C2 domain (Calcium/lipid-binding domain, CaLB)"/>
    <property type="match status" value="1"/>
</dbReference>
<reference evidence="21" key="3">
    <citation type="submission" date="2025-09" db="UniProtKB">
        <authorList>
            <consortium name="Ensembl"/>
        </authorList>
    </citation>
    <scope>IDENTIFICATION</scope>
</reference>
<dbReference type="Gene3D" id="2.60.40.150">
    <property type="entry name" value="C2 domain"/>
    <property type="match status" value="1"/>
</dbReference>
<evidence type="ECO:0000256" key="3">
    <source>
        <dbReference type="ARBA" id="ARBA00004496"/>
    </source>
</evidence>
<evidence type="ECO:0000256" key="5">
    <source>
        <dbReference type="ARBA" id="ARBA00022553"/>
    </source>
</evidence>
<feature type="active site" evidence="16">
    <location>
        <position position="293"/>
    </location>
</feature>
<dbReference type="Gene3D" id="2.30.29.240">
    <property type="match status" value="2"/>
</dbReference>
<evidence type="ECO:0000313" key="22">
    <source>
        <dbReference type="Proteomes" id="UP000005226"/>
    </source>
</evidence>
<dbReference type="Pfam" id="PF00168">
    <property type="entry name" value="C2"/>
    <property type="match status" value="1"/>
</dbReference>
<dbReference type="PIRSF" id="PIRSF000956">
    <property type="entry name" value="PLC-beta"/>
    <property type="match status" value="1"/>
</dbReference>
<dbReference type="Pfam" id="PF00388">
    <property type="entry name" value="PI-PLC-X"/>
    <property type="match status" value="1"/>
</dbReference>
<reference evidence="21 22" key="1">
    <citation type="journal article" date="2011" name="Genome Biol. Evol.">
        <title>Integration of the genetic map and genome assembly of fugu facilitates insights into distinct features of genome evolution in teleosts and mammals.</title>
        <authorList>
            <person name="Kai W."/>
            <person name="Kikuchi K."/>
            <person name="Tohari S."/>
            <person name="Chew A.K."/>
            <person name="Tay A."/>
            <person name="Fujiwara A."/>
            <person name="Hosoya S."/>
            <person name="Suetake H."/>
            <person name="Naruse K."/>
            <person name="Brenner S."/>
            <person name="Suzuki Y."/>
            <person name="Venkatesh B."/>
        </authorList>
    </citation>
    <scope>NUCLEOTIDE SEQUENCE [LARGE SCALE GENOMIC DNA]</scope>
</reference>
<dbReference type="InterPro" id="IPR035892">
    <property type="entry name" value="C2_domain_sf"/>
</dbReference>
<dbReference type="InterPro" id="IPR016280">
    <property type="entry name" value="PLC-beta"/>
</dbReference>
<dbReference type="SUPFAM" id="SSF69989">
    <property type="entry name" value="C-terminal domain of PLC-beta"/>
    <property type="match status" value="1"/>
</dbReference>
<keyword evidence="8 15" id="KW-0442">Lipid degradation</keyword>
<dbReference type="InterPro" id="IPR037862">
    <property type="entry name" value="PLC-beta_PH"/>
</dbReference>
<dbReference type="CDD" id="cd08591">
    <property type="entry name" value="PI-PLCc_beta"/>
    <property type="match status" value="1"/>
</dbReference>
<comment type="cofactor">
    <cofactor evidence="17">
        <name>Ca(2+)</name>
        <dbReference type="ChEBI" id="CHEBI:29108"/>
    </cofactor>
    <text evidence="17">Binds 1 Ca(2+) ion per subunit.</text>
</comment>
<dbReference type="PROSITE" id="PS50008">
    <property type="entry name" value="PIPLC_Y_DOMAIN"/>
    <property type="match status" value="1"/>
</dbReference>
<organism evidence="21 22">
    <name type="scientific">Takifugu rubripes</name>
    <name type="common">Japanese pufferfish</name>
    <name type="synonym">Fugu rubripes</name>
    <dbReference type="NCBI Taxonomy" id="31033"/>
    <lineage>
        <taxon>Eukaryota</taxon>
        <taxon>Metazoa</taxon>
        <taxon>Chordata</taxon>
        <taxon>Craniata</taxon>
        <taxon>Vertebrata</taxon>
        <taxon>Euteleostomi</taxon>
        <taxon>Actinopterygii</taxon>
        <taxon>Neopterygii</taxon>
        <taxon>Teleostei</taxon>
        <taxon>Neoteleostei</taxon>
        <taxon>Acanthomorphata</taxon>
        <taxon>Eupercaria</taxon>
        <taxon>Tetraodontiformes</taxon>
        <taxon>Tetradontoidea</taxon>
        <taxon>Tetraodontidae</taxon>
        <taxon>Takifugu</taxon>
    </lineage>
</organism>
<evidence type="ECO:0000256" key="8">
    <source>
        <dbReference type="ARBA" id="ARBA00022963"/>
    </source>
</evidence>
<feature type="domain" description="C2" evidence="19">
    <location>
        <begin position="639"/>
        <end position="769"/>
    </location>
</feature>
<proteinExistence type="predicted"/>
<evidence type="ECO:0000256" key="6">
    <source>
        <dbReference type="ARBA" id="ARBA00022801"/>
    </source>
</evidence>
<dbReference type="PROSITE" id="PS50004">
    <property type="entry name" value="C2"/>
    <property type="match status" value="1"/>
</dbReference>
<dbReference type="InterPro" id="IPR011992">
    <property type="entry name" value="EF-hand-dom_pair"/>
</dbReference>
<feature type="region of interest" description="Disordered" evidence="18">
    <location>
        <begin position="879"/>
        <end position="905"/>
    </location>
</feature>
<dbReference type="FunFam" id="2.60.40.150:FF:000008">
    <property type="entry name" value="1-phosphatidylinositol 4,5-bisphosphate phosphodiesterase"/>
    <property type="match status" value="1"/>
</dbReference>
<dbReference type="AlphaFoldDB" id="A0A674MF13"/>
<dbReference type="GO" id="GO:0004435">
    <property type="term" value="F:phosphatidylinositol-4,5-bisphosphate phospholipase C activity"/>
    <property type="evidence" value="ECO:0007669"/>
    <property type="project" value="UniProtKB-UniRule"/>
</dbReference>
<dbReference type="InterPro" id="IPR017946">
    <property type="entry name" value="PLC-like_Pdiesterase_TIM-brl"/>
</dbReference>
<dbReference type="FunFam" id="1.10.238.10:FF:000048">
    <property type="entry name" value="1-phosphatidylinositol 4,5-bisphosphate phosphodiesterase"/>
    <property type="match status" value="1"/>
</dbReference>
<feature type="binding site" evidence="17">
    <location>
        <position position="294"/>
    </location>
    <ligand>
        <name>Ca(2+)</name>
        <dbReference type="ChEBI" id="CHEBI:29108"/>
    </ligand>
</feature>
<protein>
    <recommendedName>
        <fullName evidence="15">1-phosphatidylinositol 4,5-bisphosphate phosphodiesterase</fullName>
        <ecNumber evidence="15">3.1.4.11</ecNumber>
    </recommendedName>
</protein>
<dbReference type="GO" id="GO:0007613">
    <property type="term" value="P:memory"/>
    <property type="evidence" value="ECO:0007669"/>
    <property type="project" value="TreeGrafter"/>
</dbReference>
<comment type="catalytic activity">
    <reaction evidence="14">
        <text>a 1,2-diacyl-sn-glycero-3-phospho-(1D-myo-inositol) + H2O = 1D-myo-inositol 1-phosphate + a 1,2-diacyl-sn-glycerol + H(+)</text>
        <dbReference type="Rhea" id="RHEA:43484"/>
        <dbReference type="ChEBI" id="CHEBI:15377"/>
        <dbReference type="ChEBI" id="CHEBI:15378"/>
        <dbReference type="ChEBI" id="CHEBI:17815"/>
        <dbReference type="ChEBI" id="CHEBI:57880"/>
        <dbReference type="ChEBI" id="CHEBI:58433"/>
    </reaction>
    <physiologicalReaction direction="left-to-right" evidence="14">
        <dbReference type="Rhea" id="RHEA:43485"/>
    </physiologicalReaction>
</comment>
<dbReference type="InterPro" id="IPR000909">
    <property type="entry name" value="PLipase_C_PInositol-sp_X_dom"/>
</dbReference>
<evidence type="ECO:0000256" key="15">
    <source>
        <dbReference type="PIRNR" id="PIRNR000956"/>
    </source>
</evidence>
<dbReference type="GeneTree" id="ENSGT00940000155428"/>
<dbReference type="FunFam" id="2.30.29.240:FF:000011">
    <property type="entry name" value="1-phosphatidylinositol 4,5-bisphosphate phosphodiesterase"/>
    <property type="match status" value="1"/>
</dbReference>
<dbReference type="Gene3D" id="1.10.238.10">
    <property type="entry name" value="EF-hand"/>
    <property type="match status" value="1"/>
</dbReference>
<dbReference type="InterPro" id="IPR001192">
    <property type="entry name" value="PI-PLC_fam"/>
</dbReference>
<dbReference type="GO" id="GO:0005516">
    <property type="term" value="F:calmodulin binding"/>
    <property type="evidence" value="ECO:0007669"/>
    <property type="project" value="TreeGrafter"/>
</dbReference>
<dbReference type="GO" id="GO:0016042">
    <property type="term" value="P:lipid catabolic process"/>
    <property type="evidence" value="ECO:0007669"/>
    <property type="project" value="UniProtKB-KW"/>
</dbReference>
<dbReference type="GO" id="GO:0005509">
    <property type="term" value="F:calcium ion binding"/>
    <property type="evidence" value="ECO:0007669"/>
    <property type="project" value="UniProtKB-UniRule"/>
</dbReference>
<dbReference type="GO" id="GO:0016607">
    <property type="term" value="C:nuclear speck"/>
    <property type="evidence" value="ECO:0007669"/>
    <property type="project" value="TreeGrafter"/>
</dbReference>
<feature type="binding site" evidence="17">
    <location>
        <position position="374"/>
    </location>
    <ligand>
        <name>Ca(2+)</name>
        <dbReference type="ChEBI" id="CHEBI:29108"/>
    </ligand>
</feature>
<dbReference type="InterPro" id="IPR000008">
    <property type="entry name" value="C2_dom"/>
</dbReference>
<dbReference type="GO" id="GO:0007186">
    <property type="term" value="P:G protein-coupled receptor signaling pathway"/>
    <property type="evidence" value="ECO:0007669"/>
    <property type="project" value="TreeGrafter"/>
</dbReference>
<dbReference type="EC" id="3.1.4.11" evidence="15"/>
<dbReference type="CDD" id="cd00275">
    <property type="entry name" value="C2_PLC_like"/>
    <property type="match status" value="1"/>
</dbReference>
<feature type="compositionally biased region" description="Basic and acidic residues" evidence="18">
    <location>
        <begin position="880"/>
        <end position="890"/>
    </location>
</feature>
<feature type="compositionally biased region" description="Polar residues" evidence="18">
    <location>
        <begin position="445"/>
        <end position="457"/>
    </location>
</feature>
<dbReference type="SMART" id="SM00149">
    <property type="entry name" value="PLCYc"/>
    <property type="match status" value="1"/>
</dbReference>
<sequence>MAGAQPGVHALQLKPVSVPESLRRGNKFMKWDDDSTTVTPVTLTVDPKGYFLYWTDQNKVRTLHIKLTLAGKMENRMLTVVTGPDMVNITYLNFMAFQEETAKEWAEELFNLASNLLVQNTSREACLEKAYVIQTHKHMLSCMSHSNRRMCDHPCCRLPQNDSIPQEDFTPEVYNMFLSNICPRSELDHIFSEVGAKSRPYLTVEQMTEFINCKQRDPRLNEILYPPLKAEQVQLLVDKYEPNASLAQKGQISVEGFARYLNGEENTIIPPEKLDQSEDMTYPLSHYFINSSHNTYLTAGQLAGNSSVEMYKQVLLSGCRCIELDCWKGRTTEEEPVITHGFTMTTEISFKEVIEAIAECAFKTSPFPIILSFENHVDSPKQQAKMAEYCRSIFGDALLTEPLEKYLLESGVPLPSPMELMGKILVKNKKKHHKTSGSTKKKLSEQVSNTYSDSSSVCEPSLVFPLETKLIEFIILHLNDFQILVTRVSGEVEAESEDDDDDDDDCKKGSMDEGTAGSEAFATEEMSNLVIYIQPVKFHSFEASKSNYQMSSFVETKALEQLTKSPVEFVEYNKLQLSRIYPKGTRVDSSNYNPQLFWNAGCQLVALNFQTIDLSMQLNLGMYEYNGKCGYRLKPEFMRRPDKHFDPFTESTVDGIVANTLSVKIISGQFLTDKKVGTYVEIDMFGLPVDTKRKAFKTKTSQGNAINPVWDEEAIVFKKVVLPTLASIRIAVFEEGGKFIGHRIIPVSAIRPGYHYISLRNEKNQALTLPALFVYVEVKDYVPDTFAALSNPIRYVNLMEQRANQLAALTLEEGGEDEGDKEVTGCSDPNVATFSFLCLCFRELEAQTLEELKQQKGFVREQRKQYKEMKELVRKHHRKTSELIKEHNARMSDLQSQHQRRRSEQSLSTLDQELCELDQECSQRLAELKEQQQQQLLTLRQEQYYSEKYQKREHIKQKLTTIAEECQNIQLKKLKDICEKEKKDLKKRMDKKRQEKISEAKSKDKNASVSPLNCPCVSVLFLCVKLEDAQSKRQERLLEKHKDIRQQILDERPKVRQKTNLYVCLCVYETGDLFQSSFGTLDV</sequence>
<evidence type="ECO:0000256" key="13">
    <source>
        <dbReference type="ARBA" id="ARBA00023674"/>
    </source>
</evidence>
<feature type="compositionally biased region" description="Acidic residues" evidence="18">
    <location>
        <begin position="492"/>
        <end position="504"/>
    </location>
</feature>
<dbReference type="InterPro" id="IPR042531">
    <property type="entry name" value="PLC-beta_C_sf"/>
</dbReference>
<evidence type="ECO:0000256" key="11">
    <source>
        <dbReference type="ARBA" id="ARBA00023224"/>
    </source>
</evidence>
<comment type="subcellular location">
    <subcellularLocation>
        <location evidence="3">Cytoplasm</location>
    </subcellularLocation>
    <subcellularLocation>
        <location evidence="2">Membrane</location>
    </subcellularLocation>
    <subcellularLocation>
        <location evidence="1">Nucleus</location>
    </subcellularLocation>
</comment>
<dbReference type="PROSITE" id="PS50007">
    <property type="entry name" value="PIPLC_X_DOMAIN"/>
    <property type="match status" value="1"/>
</dbReference>
<name>A0A674MF13_TAKRU</name>
<dbReference type="GO" id="GO:0046488">
    <property type="term" value="P:phosphatidylinositol metabolic process"/>
    <property type="evidence" value="ECO:0007669"/>
    <property type="project" value="TreeGrafter"/>
</dbReference>
<dbReference type="GO" id="GO:0048015">
    <property type="term" value="P:phosphatidylinositol-mediated signaling"/>
    <property type="evidence" value="ECO:0007669"/>
    <property type="project" value="TreeGrafter"/>
</dbReference>
<dbReference type="CDD" id="cd13361">
    <property type="entry name" value="PH_PLC_beta"/>
    <property type="match status" value="1"/>
</dbReference>
<dbReference type="PANTHER" id="PTHR10336">
    <property type="entry name" value="PHOSPHOINOSITIDE-SPECIFIC PHOSPHOLIPASE C FAMILY PROTEIN"/>
    <property type="match status" value="1"/>
</dbReference>
<dbReference type="GO" id="GO:0051209">
    <property type="term" value="P:release of sequestered calcium ion into cytosol"/>
    <property type="evidence" value="ECO:0007669"/>
    <property type="project" value="TreeGrafter"/>
</dbReference>
<dbReference type="Pfam" id="PF00387">
    <property type="entry name" value="PI-PLC-Y"/>
    <property type="match status" value="1"/>
</dbReference>
<dbReference type="Gene3D" id="3.20.20.190">
    <property type="entry name" value="Phosphatidylinositol (PI) phosphodiesterase"/>
    <property type="match status" value="1"/>
</dbReference>
<feature type="compositionally biased region" description="Basic residues" evidence="18">
    <location>
        <begin position="428"/>
        <end position="441"/>
    </location>
</feature>
<dbReference type="SMART" id="SM00239">
    <property type="entry name" value="C2"/>
    <property type="match status" value="1"/>
</dbReference>
<keyword evidence="9 15" id="KW-0443">Lipid metabolism</keyword>